<protein>
    <submittedName>
        <fullName evidence="2">Uncharacterized protein</fullName>
    </submittedName>
</protein>
<accession>A0A0J7YMT8</accession>
<evidence type="ECO:0000313" key="2">
    <source>
        <dbReference type="EMBL" id="KMS64912.1"/>
    </source>
</evidence>
<evidence type="ECO:0000313" key="3">
    <source>
        <dbReference type="Proteomes" id="UP000035740"/>
    </source>
</evidence>
<organism evidence="2 3">
    <name type="scientific">Beta vulgaris subsp. vulgaris</name>
    <name type="common">Beet</name>
    <dbReference type="NCBI Taxonomy" id="3555"/>
    <lineage>
        <taxon>Eukaryota</taxon>
        <taxon>Viridiplantae</taxon>
        <taxon>Streptophyta</taxon>
        <taxon>Embryophyta</taxon>
        <taxon>Tracheophyta</taxon>
        <taxon>Spermatophyta</taxon>
        <taxon>Magnoliopsida</taxon>
        <taxon>eudicotyledons</taxon>
        <taxon>Gunneridae</taxon>
        <taxon>Pentapetalae</taxon>
        <taxon>Caryophyllales</taxon>
        <taxon>Chenopodiaceae</taxon>
        <taxon>Betoideae</taxon>
        <taxon>Beta</taxon>
    </lineage>
</organism>
<dbReference type="EMBL" id="KQ118851">
    <property type="protein sequence ID" value="KMS64912.1"/>
    <property type="molecule type" value="Genomic_DNA"/>
</dbReference>
<dbReference type="Proteomes" id="UP000035740">
    <property type="component" value="Unassembled WGS sequence"/>
</dbReference>
<feature type="non-terminal residue" evidence="2">
    <location>
        <position position="1"/>
    </location>
</feature>
<feature type="compositionally biased region" description="Low complexity" evidence="1">
    <location>
        <begin position="14"/>
        <end position="27"/>
    </location>
</feature>
<dbReference type="AlphaFoldDB" id="A0A0J7YMT8"/>
<proteinExistence type="predicted"/>
<gene>
    <name evidence="2" type="ORF">BVRB_041370</name>
</gene>
<reference evidence="2 3" key="1">
    <citation type="journal article" date="2014" name="Nature">
        <title>The genome of the recently domesticated crop plant sugar beet (Beta vulgaris).</title>
        <authorList>
            <person name="Dohm J.C."/>
            <person name="Minoche A.E."/>
            <person name="Holtgrawe D."/>
            <person name="Capella-Gutierrez S."/>
            <person name="Zakrzewski F."/>
            <person name="Tafer H."/>
            <person name="Rupp O."/>
            <person name="Sorensen T.R."/>
            <person name="Stracke R."/>
            <person name="Reinhardt R."/>
            <person name="Goesmann A."/>
            <person name="Kraft T."/>
            <person name="Schulz B."/>
            <person name="Stadler P.F."/>
            <person name="Schmidt T."/>
            <person name="Gabaldon T."/>
            <person name="Lehrach H."/>
            <person name="Weisshaar B."/>
            <person name="Himmelbauer H."/>
        </authorList>
    </citation>
    <scope>NUCLEOTIDE SEQUENCE [LARGE SCALE GENOMIC DNA]</scope>
    <source>
        <tissue evidence="2">Taproot</tissue>
    </source>
</reference>
<evidence type="ECO:0000256" key="1">
    <source>
        <dbReference type="SAM" id="MobiDB-lite"/>
    </source>
</evidence>
<keyword evidence="3" id="KW-1185">Reference proteome</keyword>
<feature type="region of interest" description="Disordered" evidence="1">
    <location>
        <begin position="1"/>
        <end position="31"/>
    </location>
</feature>
<feature type="region of interest" description="Disordered" evidence="1">
    <location>
        <begin position="87"/>
        <end position="107"/>
    </location>
</feature>
<name>A0A0J7YMT8_BETVV</name>
<sequence>VGNADPEVIKQRSRSVSLSKSLPKLPSDTSAIVEQTPDGISVRRLSVMRSRSSFSAQQTTASTPMTESQKMLPRVSFMLFRMPSMSKSSSRYSSEHKDSLSSSIKIPNFRQEHNQKLSSYAVTMSVVTLRFTPALSSDMDSGQVRRA</sequence>
<feature type="non-terminal residue" evidence="2">
    <location>
        <position position="147"/>
    </location>
</feature>